<dbReference type="GeneID" id="89454632"/>
<comment type="similarity">
    <text evidence="2 10 13">Belongs to the SecY/SEC61-alpha family.</text>
</comment>
<evidence type="ECO:0000313" key="15">
    <source>
        <dbReference type="EMBL" id="MDP2524049.1"/>
    </source>
</evidence>
<comment type="subcellular location">
    <subcellularLocation>
        <location evidence="10">Cell membrane</location>
        <topology evidence="10">Multi-pass membrane protein</topology>
    </subcellularLocation>
    <subcellularLocation>
        <location evidence="1 12">Membrane</location>
        <topology evidence="1 12">Multi-pass membrane protein</topology>
    </subcellularLocation>
</comment>
<evidence type="ECO:0000256" key="13">
    <source>
        <dbReference type="RuleBase" id="RU004349"/>
    </source>
</evidence>
<proteinExistence type="inferred from homology"/>
<dbReference type="HAMAP" id="MF_01465">
    <property type="entry name" value="SecY"/>
    <property type="match status" value="1"/>
</dbReference>
<dbReference type="GO" id="GO:0005886">
    <property type="term" value="C:plasma membrane"/>
    <property type="evidence" value="ECO:0007669"/>
    <property type="project" value="UniProtKB-SubCell"/>
</dbReference>
<dbReference type="Proteomes" id="UP001169862">
    <property type="component" value="Unassembled WGS sequence"/>
</dbReference>
<dbReference type="GO" id="GO:0006605">
    <property type="term" value="P:protein targeting"/>
    <property type="evidence" value="ECO:0007669"/>
    <property type="project" value="UniProtKB-UniRule"/>
</dbReference>
<organism evidence="14 16">
    <name type="scientific">Neptunomonas phycophila</name>
    <dbReference type="NCBI Taxonomy" id="1572645"/>
    <lineage>
        <taxon>Bacteria</taxon>
        <taxon>Pseudomonadati</taxon>
        <taxon>Pseudomonadota</taxon>
        <taxon>Gammaproteobacteria</taxon>
        <taxon>Oceanospirillales</taxon>
        <taxon>Oceanospirillaceae</taxon>
        <taxon>Neptunomonas</taxon>
    </lineage>
</organism>
<keyword evidence="3 10" id="KW-0813">Transport</keyword>
<keyword evidence="17" id="KW-1185">Reference proteome</keyword>
<dbReference type="InterPro" id="IPR026593">
    <property type="entry name" value="SecY"/>
</dbReference>
<evidence type="ECO:0000256" key="9">
    <source>
        <dbReference type="ARBA" id="ARBA00039733"/>
    </source>
</evidence>
<feature type="transmembrane region" description="Helical" evidence="10">
    <location>
        <begin position="368"/>
        <end position="388"/>
    </location>
</feature>
<feature type="transmembrane region" description="Helical" evidence="10">
    <location>
        <begin position="21"/>
        <end position="40"/>
    </location>
</feature>
<evidence type="ECO:0000313" key="16">
    <source>
        <dbReference type="Proteomes" id="UP001169862"/>
    </source>
</evidence>
<evidence type="ECO:0000256" key="12">
    <source>
        <dbReference type="RuleBase" id="RU003484"/>
    </source>
</evidence>
<dbReference type="EMBL" id="JAUYVO010000013">
    <property type="protein sequence ID" value="MDP2524049.1"/>
    <property type="molecule type" value="Genomic_DNA"/>
</dbReference>
<evidence type="ECO:0000313" key="17">
    <source>
        <dbReference type="Proteomes" id="UP001177341"/>
    </source>
</evidence>
<evidence type="ECO:0000256" key="5">
    <source>
        <dbReference type="ARBA" id="ARBA00022927"/>
    </source>
</evidence>
<dbReference type="PIRSF" id="PIRSF004557">
    <property type="entry name" value="SecY"/>
    <property type="match status" value="1"/>
</dbReference>
<protein>
    <recommendedName>
        <fullName evidence="9 10">Protein translocase subunit SecY</fullName>
    </recommendedName>
</protein>
<dbReference type="NCBIfam" id="TIGR00967">
    <property type="entry name" value="3a0501s007"/>
    <property type="match status" value="1"/>
</dbReference>
<evidence type="ECO:0000256" key="4">
    <source>
        <dbReference type="ARBA" id="ARBA00022692"/>
    </source>
</evidence>
<keyword evidence="10" id="KW-1003">Cell membrane</keyword>
<dbReference type="Proteomes" id="UP001177341">
    <property type="component" value="Unassembled WGS sequence"/>
</dbReference>
<feature type="transmembrane region" description="Helical" evidence="10">
    <location>
        <begin position="310"/>
        <end position="332"/>
    </location>
</feature>
<keyword evidence="6 10" id="KW-1133">Transmembrane helix</keyword>
<evidence type="ECO:0000256" key="3">
    <source>
        <dbReference type="ARBA" id="ARBA00022448"/>
    </source>
</evidence>
<evidence type="ECO:0000313" key="14">
    <source>
        <dbReference type="EMBL" id="MDO6452992.1"/>
    </source>
</evidence>
<comment type="function">
    <text evidence="10 11">The central subunit of the protein translocation channel SecYEG. Consists of two halves formed by TMs 1-5 and 6-10. These two domains form a lateral gate at the front which open onto the bilayer between TMs 2 and 7, and are clamped together by SecE at the back. The channel is closed by both a pore ring composed of hydrophobic SecY resides and a short helix (helix 2A) on the extracellular side of the membrane which forms a plug. The plug probably moves laterally to allow the channel to open. The ring and the pore may move independently.</text>
</comment>
<accession>A0AAW7XIV2</accession>
<gene>
    <name evidence="10 14" type="primary">secY</name>
    <name evidence="14" type="ORF">Q4490_05380</name>
    <name evidence="15" type="ORF">Q8W30_15860</name>
</gene>
<dbReference type="GO" id="GO:0065002">
    <property type="term" value="P:intracellular protein transmembrane transport"/>
    <property type="evidence" value="ECO:0007669"/>
    <property type="project" value="UniProtKB-UniRule"/>
</dbReference>
<dbReference type="Pfam" id="PF00344">
    <property type="entry name" value="SecY"/>
    <property type="match status" value="1"/>
</dbReference>
<evidence type="ECO:0000256" key="1">
    <source>
        <dbReference type="ARBA" id="ARBA00004141"/>
    </source>
</evidence>
<dbReference type="FunFam" id="1.10.3370.10:FF:000001">
    <property type="entry name" value="Preprotein translocase subunit SecY"/>
    <property type="match status" value="1"/>
</dbReference>
<reference evidence="14" key="1">
    <citation type="submission" date="2023-07" db="EMBL/GenBank/DDBJ databases">
        <title>Genome content predicts the carbon catabolic preferences of heterotrophic bacteria.</title>
        <authorList>
            <person name="Gralka M."/>
        </authorList>
    </citation>
    <scope>NUCLEOTIDE SEQUENCE</scope>
    <source>
        <strain evidence="15">5G01</strain>
        <strain evidence="14">I2M16</strain>
    </source>
</reference>
<feature type="transmembrane region" description="Helical" evidence="10">
    <location>
        <begin position="74"/>
        <end position="97"/>
    </location>
</feature>
<dbReference type="SUPFAM" id="SSF103491">
    <property type="entry name" value="Preprotein translocase SecY subunit"/>
    <property type="match status" value="1"/>
</dbReference>
<dbReference type="InterPro" id="IPR023201">
    <property type="entry name" value="SecY_dom_sf"/>
</dbReference>
<evidence type="ECO:0000256" key="2">
    <source>
        <dbReference type="ARBA" id="ARBA00005751"/>
    </source>
</evidence>
<keyword evidence="4 10" id="KW-0812">Transmembrane</keyword>
<dbReference type="PROSITE" id="PS00755">
    <property type="entry name" value="SECY_1"/>
    <property type="match status" value="1"/>
</dbReference>
<evidence type="ECO:0000256" key="8">
    <source>
        <dbReference type="ARBA" id="ARBA00023136"/>
    </source>
</evidence>
<dbReference type="InterPro" id="IPR030659">
    <property type="entry name" value="SecY_CS"/>
</dbReference>
<keyword evidence="8 10" id="KW-0472">Membrane</keyword>
<feature type="transmembrane region" description="Helical" evidence="10">
    <location>
        <begin position="269"/>
        <end position="290"/>
    </location>
</feature>
<dbReference type="PRINTS" id="PR00303">
    <property type="entry name" value="SECYTRNLCASE"/>
</dbReference>
<evidence type="ECO:0000256" key="7">
    <source>
        <dbReference type="ARBA" id="ARBA00023010"/>
    </source>
</evidence>
<feature type="transmembrane region" description="Helical" evidence="10">
    <location>
        <begin position="118"/>
        <end position="139"/>
    </location>
</feature>
<keyword evidence="7 10" id="KW-0811">Translocation</keyword>
<comment type="subunit">
    <text evidence="10">Component of the Sec protein translocase complex. Heterotrimer consisting of SecY, SecE and SecG subunits. The heterotrimers can form oligomers, although 1 heterotrimer is thought to be able to translocate proteins. Interacts with the ribosome. Interacts with SecDF, and other proteins may be involved. Interacts with SecA.</text>
</comment>
<dbReference type="PANTHER" id="PTHR10906">
    <property type="entry name" value="SECY/SEC61-ALPHA FAMILY MEMBER"/>
    <property type="match status" value="1"/>
</dbReference>
<dbReference type="InterPro" id="IPR002208">
    <property type="entry name" value="SecY/SEC61-alpha"/>
</dbReference>
<dbReference type="PROSITE" id="PS00756">
    <property type="entry name" value="SECY_2"/>
    <property type="match status" value="1"/>
</dbReference>
<dbReference type="RefSeq" id="WP_075174146.1">
    <property type="nucleotide sequence ID" value="NZ_CAXHZV010000003.1"/>
</dbReference>
<dbReference type="AlphaFoldDB" id="A0AAW7XIV2"/>
<feature type="transmembrane region" description="Helical" evidence="10">
    <location>
        <begin position="210"/>
        <end position="231"/>
    </location>
</feature>
<evidence type="ECO:0000256" key="11">
    <source>
        <dbReference type="RuleBase" id="RU000537"/>
    </source>
</evidence>
<dbReference type="Gene3D" id="1.10.3370.10">
    <property type="entry name" value="SecY subunit domain"/>
    <property type="match status" value="1"/>
</dbReference>
<feature type="transmembrane region" description="Helical" evidence="10">
    <location>
        <begin position="394"/>
        <end position="413"/>
    </location>
</feature>
<evidence type="ECO:0000256" key="6">
    <source>
        <dbReference type="ARBA" id="ARBA00022989"/>
    </source>
</evidence>
<comment type="caution">
    <text evidence="14">The sequence shown here is derived from an EMBL/GenBank/DDBJ whole genome shotgun (WGS) entry which is preliminary data.</text>
</comment>
<name>A0AAW7XIV2_9GAMM</name>
<dbReference type="EMBL" id="JAUOPG010000003">
    <property type="protein sequence ID" value="MDO6452992.1"/>
    <property type="molecule type" value="Genomic_DNA"/>
</dbReference>
<keyword evidence="5 10" id="KW-0653">Protein transport</keyword>
<feature type="transmembrane region" description="Helical" evidence="10">
    <location>
        <begin position="177"/>
        <end position="198"/>
    </location>
</feature>
<sequence>MAKQGSVPAGLQNGLGELWSRLRFVLLAIIVYRIGAHIPVPGINPDRLAALFDQNQGTILSLFNMFSGGALERMSILALGIMPYISASIIMQLMTVVSPHLEQLKKEGEAGRRKINQYTRYGTVVLATVQSFGMAVGLANQGIAFSAGFNFYFVAVVTLVAGAVFLMWLGEQVTERGIGNGISILIFAGIVAGLPSAIGQSFEAARQGDLNILALLAIAVLAVATVGFVVFMERGQRRITINYAKRQQGRQVFAAQTSHLPLKVNMAGVIPPIFASSILLFPASVGQWFGQTEGMEWLQDIALALGPGQPLYIILFAVCIVFFCYFYTAIMFNPREVADNLKKSGAFIPGIRPGEQSARYIDTVLGRLTLFGALYITAVSLMPQFLVVAWNVPFYFGGTSLLIVVVVVMDFMAQVQSHLMSHQYESLMKKSNLKGSGAGLLR</sequence>
<evidence type="ECO:0000256" key="10">
    <source>
        <dbReference type="HAMAP-Rule" id="MF_01465"/>
    </source>
</evidence>
<feature type="transmembrane region" description="Helical" evidence="10">
    <location>
        <begin position="151"/>
        <end position="170"/>
    </location>
</feature>
<dbReference type="GO" id="GO:0043952">
    <property type="term" value="P:protein transport by the Sec complex"/>
    <property type="evidence" value="ECO:0007669"/>
    <property type="project" value="UniProtKB-UniRule"/>
</dbReference>